<keyword evidence="3 5" id="KW-0808">Transferase</keyword>
<feature type="binding site" evidence="5">
    <location>
        <begin position="112"/>
        <end position="115"/>
    </location>
    <ligand>
        <name>(6S)-5,6,7,8-tetrahydrofolate</name>
        <dbReference type="ChEBI" id="CHEBI:57453"/>
    </ligand>
</feature>
<dbReference type="InterPro" id="IPR044135">
    <property type="entry name" value="Met-tRNA-FMT_C"/>
</dbReference>
<name>A0A517ZXH2_9PLAN</name>
<evidence type="ECO:0000313" key="8">
    <source>
        <dbReference type="EMBL" id="QDU47136.1"/>
    </source>
</evidence>
<dbReference type="Gene3D" id="3.40.50.12230">
    <property type="match status" value="1"/>
</dbReference>
<dbReference type="InterPro" id="IPR005793">
    <property type="entry name" value="Formyl_trans_C"/>
</dbReference>
<organism evidence="8 9">
    <name type="scientific">Symmachiella dynata</name>
    <dbReference type="NCBI Taxonomy" id="2527995"/>
    <lineage>
        <taxon>Bacteria</taxon>
        <taxon>Pseudomonadati</taxon>
        <taxon>Planctomycetota</taxon>
        <taxon>Planctomycetia</taxon>
        <taxon>Planctomycetales</taxon>
        <taxon>Planctomycetaceae</taxon>
        <taxon>Symmachiella</taxon>
    </lineage>
</organism>
<dbReference type="GO" id="GO:0004479">
    <property type="term" value="F:methionyl-tRNA formyltransferase activity"/>
    <property type="evidence" value="ECO:0007669"/>
    <property type="project" value="UniProtKB-UniRule"/>
</dbReference>
<evidence type="ECO:0000256" key="5">
    <source>
        <dbReference type="HAMAP-Rule" id="MF_00182"/>
    </source>
</evidence>
<dbReference type="Pfam" id="PF00551">
    <property type="entry name" value="Formyl_trans_N"/>
    <property type="match status" value="1"/>
</dbReference>
<evidence type="ECO:0000259" key="6">
    <source>
        <dbReference type="Pfam" id="PF00551"/>
    </source>
</evidence>
<dbReference type="AlphaFoldDB" id="A0A517ZXH2"/>
<dbReference type="PANTHER" id="PTHR11138:SF5">
    <property type="entry name" value="METHIONYL-TRNA FORMYLTRANSFERASE, MITOCHONDRIAL"/>
    <property type="match status" value="1"/>
</dbReference>
<keyword evidence="4 5" id="KW-0648">Protein biosynthesis</keyword>
<evidence type="ECO:0000259" key="7">
    <source>
        <dbReference type="Pfam" id="PF02911"/>
    </source>
</evidence>
<dbReference type="NCBIfam" id="TIGR00460">
    <property type="entry name" value="fmt"/>
    <property type="match status" value="1"/>
</dbReference>
<dbReference type="RefSeq" id="WP_145379828.1">
    <property type="nucleotide sequence ID" value="NZ_CP036276.1"/>
</dbReference>
<dbReference type="PANTHER" id="PTHR11138">
    <property type="entry name" value="METHIONYL-TRNA FORMYLTRANSFERASE"/>
    <property type="match status" value="1"/>
</dbReference>
<sequence length="320" mass="34899">MTRLRLAMMGTGAFAVPTFAGLYDTPHDVVALYTQPARTGRGHHKHVRNPMVELAEAHDTPVLRPAKVNTPESLDEMAELQLDLLVVAAYGQILSAKLLDTPRLGAVNVHASLLPKYRGAAPVNYAILRGETETGVTIFQIEPSLDSGPILGMESLTIGTEETAGELEPRLAQLSVPLAQRVISELAAGTTNPLVQDEATATLAPKMKKEQGAIDWTRSADEVDWHIRAMQPWPKPFTFWHRSEGKPLRLVVPHVRKIDARSAELPGTVLENDEGGLWIQTGSDVVEIVEIQPEGKRAMSADDFLRGHSVPAGERFGPLE</sequence>
<gene>
    <name evidence="5 8" type="primary">fmt</name>
    <name evidence="8" type="ORF">Mal52_56640</name>
</gene>
<dbReference type="InterPro" id="IPR005794">
    <property type="entry name" value="Fmt"/>
</dbReference>
<keyword evidence="9" id="KW-1185">Reference proteome</keyword>
<comment type="function">
    <text evidence="5">Attaches a formyl group to the free amino group of methionyl-tRNA(fMet). The formyl group appears to play a dual role in the initiator identity of N-formylmethionyl-tRNA by promoting its recognition by IF2 and preventing the misappropriation of this tRNA by the elongation apparatus.</text>
</comment>
<dbReference type="InterPro" id="IPR002376">
    <property type="entry name" value="Formyl_transf_N"/>
</dbReference>
<comment type="catalytic activity">
    <reaction evidence="5">
        <text>L-methionyl-tRNA(fMet) + (6R)-10-formyltetrahydrofolate = N-formyl-L-methionyl-tRNA(fMet) + (6S)-5,6,7,8-tetrahydrofolate + H(+)</text>
        <dbReference type="Rhea" id="RHEA:24380"/>
        <dbReference type="Rhea" id="RHEA-COMP:9952"/>
        <dbReference type="Rhea" id="RHEA-COMP:9953"/>
        <dbReference type="ChEBI" id="CHEBI:15378"/>
        <dbReference type="ChEBI" id="CHEBI:57453"/>
        <dbReference type="ChEBI" id="CHEBI:78530"/>
        <dbReference type="ChEBI" id="CHEBI:78844"/>
        <dbReference type="ChEBI" id="CHEBI:195366"/>
        <dbReference type="EC" id="2.1.2.9"/>
    </reaction>
</comment>
<dbReference type="SUPFAM" id="SSF53328">
    <property type="entry name" value="Formyltransferase"/>
    <property type="match status" value="1"/>
</dbReference>
<dbReference type="KEGG" id="sdyn:Mal52_56640"/>
<dbReference type="InterPro" id="IPR036477">
    <property type="entry name" value="Formyl_transf_N_sf"/>
</dbReference>
<dbReference type="CDD" id="cd08646">
    <property type="entry name" value="FMT_core_Met-tRNA-FMT_N"/>
    <property type="match status" value="1"/>
</dbReference>
<dbReference type="InterPro" id="IPR011034">
    <property type="entry name" value="Formyl_transferase-like_C_sf"/>
</dbReference>
<dbReference type="SUPFAM" id="SSF50486">
    <property type="entry name" value="FMT C-terminal domain-like"/>
    <property type="match status" value="1"/>
</dbReference>
<evidence type="ECO:0000256" key="4">
    <source>
        <dbReference type="ARBA" id="ARBA00022917"/>
    </source>
</evidence>
<evidence type="ECO:0000313" key="9">
    <source>
        <dbReference type="Proteomes" id="UP000319383"/>
    </source>
</evidence>
<evidence type="ECO:0000256" key="3">
    <source>
        <dbReference type="ARBA" id="ARBA00022679"/>
    </source>
</evidence>
<feature type="domain" description="Formyl transferase N-terminal" evidence="6">
    <location>
        <begin position="8"/>
        <end position="175"/>
    </location>
</feature>
<dbReference type="Proteomes" id="UP000319383">
    <property type="component" value="Chromosome"/>
</dbReference>
<evidence type="ECO:0000256" key="2">
    <source>
        <dbReference type="ARBA" id="ARBA00012261"/>
    </source>
</evidence>
<dbReference type="GO" id="GO:0005829">
    <property type="term" value="C:cytosol"/>
    <property type="evidence" value="ECO:0007669"/>
    <property type="project" value="TreeGrafter"/>
</dbReference>
<accession>A0A517ZXH2</accession>
<dbReference type="EMBL" id="CP036276">
    <property type="protein sequence ID" value="QDU47136.1"/>
    <property type="molecule type" value="Genomic_DNA"/>
</dbReference>
<dbReference type="CDD" id="cd08704">
    <property type="entry name" value="Met_tRNA_FMT_C"/>
    <property type="match status" value="1"/>
</dbReference>
<protein>
    <recommendedName>
        <fullName evidence="2 5">Methionyl-tRNA formyltransferase</fullName>
        <ecNumber evidence="2 5">2.1.2.9</ecNumber>
    </recommendedName>
</protein>
<evidence type="ECO:0000256" key="1">
    <source>
        <dbReference type="ARBA" id="ARBA00010699"/>
    </source>
</evidence>
<comment type="similarity">
    <text evidence="1 5">Belongs to the Fmt family.</text>
</comment>
<dbReference type="InterPro" id="IPR041711">
    <property type="entry name" value="Met-tRNA-FMT_N"/>
</dbReference>
<feature type="domain" description="Formyl transferase C-terminal" evidence="7">
    <location>
        <begin position="206"/>
        <end position="308"/>
    </location>
</feature>
<proteinExistence type="inferred from homology"/>
<dbReference type="HAMAP" id="MF_00182">
    <property type="entry name" value="Formyl_trans"/>
    <property type="match status" value="1"/>
</dbReference>
<dbReference type="EC" id="2.1.2.9" evidence="2 5"/>
<dbReference type="Pfam" id="PF02911">
    <property type="entry name" value="Formyl_trans_C"/>
    <property type="match status" value="1"/>
</dbReference>
<reference evidence="8 9" key="1">
    <citation type="submission" date="2019-02" db="EMBL/GenBank/DDBJ databases">
        <title>Deep-cultivation of Planctomycetes and their phenomic and genomic characterization uncovers novel biology.</title>
        <authorList>
            <person name="Wiegand S."/>
            <person name="Jogler M."/>
            <person name="Boedeker C."/>
            <person name="Pinto D."/>
            <person name="Vollmers J."/>
            <person name="Rivas-Marin E."/>
            <person name="Kohn T."/>
            <person name="Peeters S.H."/>
            <person name="Heuer A."/>
            <person name="Rast P."/>
            <person name="Oberbeckmann S."/>
            <person name="Bunk B."/>
            <person name="Jeske O."/>
            <person name="Meyerdierks A."/>
            <person name="Storesund J.E."/>
            <person name="Kallscheuer N."/>
            <person name="Luecker S."/>
            <person name="Lage O.M."/>
            <person name="Pohl T."/>
            <person name="Merkel B.J."/>
            <person name="Hornburger P."/>
            <person name="Mueller R.-W."/>
            <person name="Bruemmer F."/>
            <person name="Labrenz M."/>
            <person name="Spormann A.M."/>
            <person name="Op den Camp H."/>
            <person name="Overmann J."/>
            <person name="Amann R."/>
            <person name="Jetten M.S.M."/>
            <person name="Mascher T."/>
            <person name="Medema M.H."/>
            <person name="Devos D.P."/>
            <person name="Kaster A.-K."/>
            <person name="Ovreas L."/>
            <person name="Rohde M."/>
            <person name="Galperin M.Y."/>
            <person name="Jogler C."/>
        </authorList>
    </citation>
    <scope>NUCLEOTIDE SEQUENCE [LARGE SCALE GENOMIC DNA]</scope>
    <source>
        <strain evidence="8 9">Mal52</strain>
    </source>
</reference>